<evidence type="ECO:0000256" key="5">
    <source>
        <dbReference type="SAM" id="MobiDB-lite"/>
    </source>
</evidence>
<keyword evidence="2" id="KW-0805">Transcription regulation</keyword>
<organism evidence="7 8">
    <name type="scientific">Abeliophyllum distichum</name>
    <dbReference type="NCBI Taxonomy" id="126358"/>
    <lineage>
        <taxon>Eukaryota</taxon>
        <taxon>Viridiplantae</taxon>
        <taxon>Streptophyta</taxon>
        <taxon>Embryophyta</taxon>
        <taxon>Tracheophyta</taxon>
        <taxon>Spermatophyta</taxon>
        <taxon>Magnoliopsida</taxon>
        <taxon>eudicotyledons</taxon>
        <taxon>Gunneridae</taxon>
        <taxon>Pentapetalae</taxon>
        <taxon>asterids</taxon>
        <taxon>lamiids</taxon>
        <taxon>Lamiales</taxon>
        <taxon>Oleaceae</taxon>
        <taxon>Forsythieae</taxon>
        <taxon>Abeliophyllum</taxon>
    </lineage>
</organism>
<protein>
    <submittedName>
        <fullName evidence="7">Transcription factor ABORTED MICROSPORES</fullName>
    </submittedName>
</protein>
<keyword evidence="3" id="KW-0804">Transcription</keyword>
<dbReference type="PANTHER" id="PTHR31945">
    <property type="entry name" value="TRANSCRIPTION FACTOR SCREAM2-RELATED"/>
    <property type="match status" value="1"/>
</dbReference>
<proteinExistence type="predicted"/>
<feature type="region of interest" description="Disordered" evidence="5">
    <location>
        <begin position="357"/>
        <end position="381"/>
    </location>
</feature>
<dbReference type="InterPro" id="IPR051358">
    <property type="entry name" value="TF_AMS/ICE1/BHLH6-like"/>
</dbReference>
<feature type="compositionally biased region" description="Polar residues" evidence="5">
    <location>
        <begin position="368"/>
        <end position="380"/>
    </location>
</feature>
<keyword evidence="8" id="KW-1185">Reference proteome</keyword>
<feature type="region of interest" description="Disordered" evidence="5">
    <location>
        <begin position="229"/>
        <end position="277"/>
    </location>
</feature>
<dbReference type="InterPro" id="IPR036638">
    <property type="entry name" value="HLH_DNA-bd_sf"/>
</dbReference>
<keyword evidence="4" id="KW-0539">Nucleus</keyword>
<dbReference type="InterPro" id="IPR054502">
    <property type="entry name" value="bHLH-TF_ACT-like_plant"/>
</dbReference>
<accession>A0ABD1P7V3</accession>
<gene>
    <name evidence="7" type="ORF">Adt_43384</name>
</gene>
<evidence type="ECO:0000256" key="4">
    <source>
        <dbReference type="ARBA" id="ARBA00023242"/>
    </source>
</evidence>
<dbReference type="InterPro" id="IPR011598">
    <property type="entry name" value="bHLH_dom"/>
</dbReference>
<sequence>MGCCCAGTENIQNGEEEHLLFPASSALPCRDVMFPHPRIKSCDLLELLPASITLESGIHAQTMLSNQPSWLNFSHNSDSNVSEETMGTRVLIPLSLGIIELFVTKQVPEDQQVIDFVRAQCNIFLEQQAMSNSGTTDTSFSLNANGMQVSPEPLKENLDLPHDISIERIHLCNSPMNVSNLQQFSSTGETGNTNNNIFFEETYVSNPFTPSIENGFQEMEALQSNIFGSEVKDDDSFTRENNRSDDSDPNDDDEDAAKYGRRTGKGPQSKNLMAERKRRKKLNDRLYSLRALVPKISKVRNVGQDETAKRIKCNLFLPTHAIVFIVLQLDRASILGDAIDYVMELQKQVKELQIELEEHSDGEDARKTSGTNNNDTNNIQPGVIYQSGMKRAADYGQENYLKVSHRGTSANIDIDISKQNHESQNTNEKLQQQMEPQVEVFPLDGNELFVKILCEHKSGGFVKLLEALNSLGLEITDVNANRHTCLVSNIFKVEKRDSETIQANHVRESLLDLTQNPSRMWAEIENGNIDHDYHHRHLHHDYSHHYTMTTATTPSSITPERILTQCSASTPK</sequence>
<reference evidence="8" key="1">
    <citation type="submission" date="2024-07" db="EMBL/GenBank/DDBJ databases">
        <title>Two chromosome-level genome assemblies of Korean endemic species Abeliophyllum distichum and Forsythia ovata (Oleaceae).</title>
        <authorList>
            <person name="Jang H."/>
        </authorList>
    </citation>
    <scope>NUCLEOTIDE SEQUENCE [LARGE SCALE GENOMIC DNA]</scope>
</reference>
<dbReference type="InterPro" id="IPR025610">
    <property type="entry name" value="MYC/MYB_N"/>
</dbReference>
<dbReference type="AlphaFoldDB" id="A0ABD1P7V3"/>
<evidence type="ECO:0000313" key="7">
    <source>
        <dbReference type="EMBL" id="KAL2459964.1"/>
    </source>
</evidence>
<dbReference type="PANTHER" id="PTHR31945:SF11">
    <property type="entry name" value="TRANSCRIPTION FACTOR ABORTED MICROSPORES"/>
    <property type="match status" value="1"/>
</dbReference>
<feature type="compositionally biased region" description="Basic and acidic residues" evidence="5">
    <location>
        <begin position="357"/>
        <end position="367"/>
    </location>
</feature>
<feature type="compositionally biased region" description="Basic and acidic residues" evidence="5">
    <location>
        <begin position="230"/>
        <end position="246"/>
    </location>
</feature>
<evidence type="ECO:0000313" key="8">
    <source>
        <dbReference type="Proteomes" id="UP001604336"/>
    </source>
</evidence>
<dbReference type="SUPFAM" id="SSF47459">
    <property type="entry name" value="HLH, helix-loop-helix DNA-binding domain"/>
    <property type="match status" value="1"/>
</dbReference>
<feature type="domain" description="BHLH" evidence="6">
    <location>
        <begin position="266"/>
        <end position="345"/>
    </location>
</feature>
<comment type="subcellular location">
    <subcellularLocation>
        <location evidence="1">Nucleus</location>
    </subcellularLocation>
</comment>
<dbReference type="Pfam" id="PF22754">
    <property type="entry name" value="bHLH-TF_ACT-like_plant"/>
    <property type="match status" value="1"/>
</dbReference>
<dbReference type="GO" id="GO:0005634">
    <property type="term" value="C:nucleus"/>
    <property type="evidence" value="ECO:0007669"/>
    <property type="project" value="UniProtKB-SubCell"/>
</dbReference>
<name>A0ABD1P7V3_9LAMI</name>
<evidence type="ECO:0000256" key="2">
    <source>
        <dbReference type="ARBA" id="ARBA00023015"/>
    </source>
</evidence>
<dbReference type="SMART" id="SM00353">
    <property type="entry name" value="HLH"/>
    <property type="match status" value="1"/>
</dbReference>
<dbReference type="GO" id="GO:0080090">
    <property type="term" value="P:regulation of primary metabolic process"/>
    <property type="evidence" value="ECO:0007669"/>
    <property type="project" value="UniProtKB-ARBA"/>
</dbReference>
<evidence type="ECO:0000256" key="1">
    <source>
        <dbReference type="ARBA" id="ARBA00004123"/>
    </source>
</evidence>
<comment type="caution">
    <text evidence="7">The sequence shown here is derived from an EMBL/GenBank/DDBJ whole genome shotgun (WGS) entry which is preliminary data.</text>
</comment>
<evidence type="ECO:0000256" key="3">
    <source>
        <dbReference type="ARBA" id="ARBA00023163"/>
    </source>
</evidence>
<dbReference type="PROSITE" id="PS50888">
    <property type="entry name" value="BHLH"/>
    <property type="match status" value="1"/>
</dbReference>
<dbReference type="Pfam" id="PF00010">
    <property type="entry name" value="HLH"/>
    <property type="match status" value="1"/>
</dbReference>
<dbReference type="Gene3D" id="4.10.280.10">
    <property type="entry name" value="Helix-loop-helix DNA-binding domain"/>
    <property type="match status" value="1"/>
</dbReference>
<dbReference type="EMBL" id="JBFOLK010000014">
    <property type="protein sequence ID" value="KAL2459964.1"/>
    <property type="molecule type" value="Genomic_DNA"/>
</dbReference>
<evidence type="ECO:0000259" key="6">
    <source>
        <dbReference type="PROSITE" id="PS50888"/>
    </source>
</evidence>
<dbReference type="Proteomes" id="UP001604336">
    <property type="component" value="Unassembled WGS sequence"/>
</dbReference>
<dbReference type="Pfam" id="PF14215">
    <property type="entry name" value="bHLH-MYC_N"/>
    <property type="match status" value="1"/>
</dbReference>